<dbReference type="Proteomes" id="UP001335183">
    <property type="component" value="Chromosome"/>
</dbReference>
<keyword evidence="2" id="KW-0732">Signal</keyword>
<keyword evidence="4" id="KW-1185">Reference proteome</keyword>
<organism evidence="3 4">
    <name type="scientific">Pelagerythrobacter marensis</name>
    <dbReference type="NCBI Taxonomy" id="543877"/>
    <lineage>
        <taxon>Bacteria</taxon>
        <taxon>Pseudomonadati</taxon>
        <taxon>Pseudomonadota</taxon>
        <taxon>Alphaproteobacteria</taxon>
        <taxon>Sphingomonadales</taxon>
        <taxon>Erythrobacteraceae</taxon>
        <taxon>Pelagerythrobacter</taxon>
    </lineage>
</organism>
<feature type="chain" id="PRO_5046291390" evidence="2">
    <location>
        <begin position="33"/>
        <end position="224"/>
    </location>
</feature>
<sequence length="224" mass="23106">MPISKRASASASTFLAIAASAALLAAPLSARAQGGMGGEPDVEDVAKTPLTDLNLAKDPIPDQLLAATKAPYASDGLDDCGEIGGAIAELDAVLGPDLDVADAEGGAISVGRIAQSAIGSFIPFRSIVREITGAADHQRQFQAAIVAGAIRRGYLKGLGQQMGCSYPARPAFAKVRVDEEKGVEWEDRDRPPSLATPPAPRDREGGGTDEIIFVSEEVVQDIGG</sequence>
<gene>
    <name evidence="3" type="ORF">V5F89_07590</name>
</gene>
<evidence type="ECO:0000313" key="3">
    <source>
        <dbReference type="EMBL" id="WWA46155.1"/>
    </source>
</evidence>
<evidence type="ECO:0000256" key="2">
    <source>
        <dbReference type="SAM" id="SignalP"/>
    </source>
</evidence>
<feature type="region of interest" description="Disordered" evidence="1">
    <location>
        <begin position="181"/>
        <end position="210"/>
    </location>
</feature>
<accession>A0ABZ2D727</accession>
<feature type="signal peptide" evidence="2">
    <location>
        <begin position="1"/>
        <end position="32"/>
    </location>
</feature>
<dbReference type="RefSeq" id="WP_338445057.1">
    <property type="nucleotide sequence ID" value="NZ_CP144918.1"/>
</dbReference>
<proteinExistence type="predicted"/>
<feature type="compositionally biased region" description="Basic and acidic residues" evidence="1">
    <location>
        <begin position="181"/>
        <end position="191"/>
    </location>
</feature>
<dbReference type="EMBL" id="CP144918">
    <property type="protein sequence ID" value="WWA46155.1"/>
    <property type="molecule type" value="Genomic_DNA"/>
</dbReference>
<evidence type="ECO:0000313" key="4">
    <source>
        <dbReference type="Proteomes" id="UP001335183"/>
    </source>
</evidence>
<reference evidence="3 4" key="1">
    <citation type="submission" date="2024-02" db="EMBL/GenBank/DDBJ databases">
        <title>The whole genome sequence of five bacterial samples isolated from Abu Dhabi Sabkha-shore region.</title>
        <authorList>
            <person name="Sudalaimuthuasari N."/>
            <person name="Sarfraz B."/>
            <person name="Tuyisabe J.D."/>
            <person name="Mugisha Ntwali L.D.M."/>
            <person name="Ali A.I.A.A."/>
            <person name="Almansoori S.Z.A."/>
            <person name="Alajami H.S.A."/>
            <person name="Almeqbaali A.A.S."/>
            <person name="Kundu B."/>
            <person name="Saeed E.E."/>
            <person name="Sukumarinath V."/>
            <person name="Mishra A.K."/>
            <person name="Hazzouri K.M."/>
            <person name="Almaskari R."/>
            <person name="Sharma A.K."/>
            <person name="Amiri K.M.A."/>
        </authorList>
    </citation>
    <scope>NUCLEOTIDE SEQUENCE [LARGE SCALE GENOMIC DNA]</scope>
    <source>
        <strain evidence="4">kcgeb_sd</strain>
    </source>
</reference>
<name>A0ABZ2D727_9SPHN</name>
<protein>
    <submittedName>
        <fullName evidence="3">Uncharacterized protein</fullName>
    </submittedName>
</protein>
<evidence type="ECO:0000256" key="1">
    <source>
        <dbReference type="SAM" id="MobiDB-lite"/>
    </source>
</evidence>